<dbReference type="NCBIfam" id="TIGR00152">
    <property type="entry name" value="dephospho-CoA kinase"/>
    <property type="match status" value="1"/>
</dbReference>
<keyword evidence="5" id="KW-0963">Cytoplasm</keyword>
<dbReference type="GO" id="GO:0004140">
    <property type="term" value="F:dephospho-CoA kinase activity"/>
    <property type="evidence" value="ECO:0007669"/>
    <property type="project" value="UniProtKB-UniRule"/>
</dbReference>
<evidence type="ECO:0000256" key="3">
    <source>
        <dbReference type="ARBA" id="ARBA00022840"/>
    </source>
</evidence>
<comment type="catalytic activity">
    <reaction evidence="5">
        <text>3'-dephospho-CoA + ATP = ADP + CoA + H(+)</text>
        <dbReference type="Rhea" id="RHEA:18245"/>
        <dbReference type="ChEBI" id="CHEBI:15378"/>
        <dbReference type="ChEBI" id="CHEBI:30616"/>
        <dbReference type="ChEBI" id="CHEBI:57287"/>
        <dbReference type="ChEBI" id="CHEBI:57328"/>
        <dbReference type="ChEBI" id="CHEBI:456216"/>
        <dbReference type="EC" id="2.7.1.24"/>
    </reaction>
</comment>
<evidence type="ECO:0000256" key="5">
    <source>
        <dbReference type="HAMAP-Rule" id="MF_00376"/>
    </source>
</evidence>
<dbReference type="GO" id="GO:0005737">
    <property type="term" value="C:cytoplasm"/>
    <property type="evidence" value="ECO:0007669"/>
    <property type="project" value="UniProtKB-SubCell"/>
</dbReference>
<keyword evidence="4 5" id="KW-0173">Coenzyme A biosynthesis</keyword>
<dbReference type="EC" id="2.7.1.24" evidence="5 6"/>
<dbReference type="Pfam" id="PF01121">
    <property type="entry name" value="CoaE"/>
    <property type="match status" value="1"/>
</dbReference>
<evidence type="ECO:0000256" key="2">
    <source>
        <dbReference type="ARBA" id="ARBA00022741"/>
    </source>
</evidence>
<dbReference type="CDD" id="cd02022">
    <property type="entry name" value="DPCK"/>
    <property type="match status" value="1"/>
</dbReference>
<dbReference type="AlphaFoldDB" id="A0A9U5CRM2"/>
<keyword evidence="2 5" id="KW-0547">Nucleotide-binding</keyword>
<dbReference type="Gene3D" id="3.40.50.300">
    <property type="entry name" value="P-loop containing nucleotide triphosphate hydrolases"/>
    <property type="match status" value="1"/>
</dbReference>
<comment type="similarity">
    <text evidence="1 5">Belongs to the CoaE family.</text>
</comment>
<comment type="pathway">
    <text evidence="5">Cofactor biosynthesis; coenzyme A biosynthesis; CoA from (R)-pantothenate: step 5/5.</text>
</comment>
<proteinExistence type="inferred from homology"/>
<dbReference type="GO" id="GO:0005524">
    <property type="term" value="F:ATP binding"/>
    <property type="evidence" value="ECO:0007669"/>
    <property type="project" value="UniProtKB-UniRule"/>
</dbReference>
<comment type="function">
    <text evidence="5">Catalyzes the phosphorylation of the 3'-hydroxyl group of dephosphocoenzyme A to form coenzyme A.</text>
</comment>
<dbReference type="RefSeq" id="WP_028310512.1">
    <property type="nucleotide sequence ID" value="NZ_AXWS01000007.1"/>
</dbReference>
<dbReference type="HAMAP" id="MF_00376">
    <property type="entry name" value="Dephospho_CoA_kinase"/>
    <property type="match status" value="1"/>
</dbReference>
<organism evidence="7 8">
    <name type="scientific">Derxia gummosa DSM 723</name>
    <dbReference type="NCBI Taxonomy" id="1121388"/>
    <lineage>
        <taxon>Bacteria</taxon>
        <taxon>Pseudomonadati</taxon>
        <taxon>Pseudomonadota</taxon>
        <taxon>Betaproteobacteria</taxon>
        <taxon>Burkholderiales</taxon>
        <taxon>Alcaligenaceae</taxon>
        <taxon>Derxia</taxon>
    </lineage>
</organism>
<dbReference type="GO" id="GO:0015937">
    <property type="term" value="P:coenzyme A biosynthetic process"/>
    <property type="evidence" value="ECO:0007669"/>
    <property type="project" value="UniProtKB-UniRule"/>
</dbReference>
<gene>
    <name evidence="5 8" type="primary">coaE</name>
</gene>
<evidence type="ECO:0000256" key="6">
    <source>
        <dbReference type="NCBIfam" id="TIGR00152"/>
    </source>
</evidence>
<accession>A0A9U5CRM2</accession>
<dbReference type="InterPro" id="IPR027417">
    <property type="entry name" value="P-loop_NTPase"/>
</dbReference>
<comment type="subcellular location">
    <subcellularLocation>
        <location evidence="5">Cytoplasm</location>
    </subcellularLocation>
</comment>
<dbReference type="InterPro" id="IPR001977">
    <property type="entry name" value="Depp_CoAkinase"/>
</dbReference>
<dbReference type="SUPFAM" id="SSF52540">
    <property type="entry name" value="P-loop containing nucleoside triphosphate hydrolases"/>
    <property type="match status" value="1"/>
</dbReference>
<feature type="binding site" evidence="5">
    <location>
        <begin position="10"/>
        <end position="15"/>
    </location>
    <ligand>
        <name>ATP</name>
        <dbReference type="ChEBI" id="CHEBI:30616"/>
    </ligand>
</feature>
<dbReference type="PANTHER" id="PTHR10695">
    <property type="entry name" value="DEPHOSPHO-COA KINASE-RELATED"/>
    <property type="match status" value="1"/>
</dbReference>
<dbReference type="Proteomes" id="UP000675920">
    <property type="component" value="Unplaced"/>
</dbReference>
<evidence type="ECO:0000313" key="8">
    <source>
        <dbReference type="RefSeq" id="WP_028310512.1"/>
    </source>
</evidence>
<evidence type="ECO:0000313" key="7">
    <source>
        <dbReference type="Proteomes" id="UP000675920"/>
    </source>
</evidence>
<evidence type="ECO:0000256" key="1">
    <source>
        <dbReference type="ARBA" id="ARBA00009018"/>
    </source>
</evidence>
<name>A0A9U5CRM2_9BURK</name>
<dbReference type="PANTHER" id="PTHR10695:SF46">
    <property type="entry name" value="BIFUNCTIONAL COENZYME A SYNTHASE-RELATED"/>
    <property type="match status" value="1"/>
</dbReference>
<keyword evidence="3 5" id="KW-0067">ATP-binding</keyword>
<reference evidence="8" key="1">
    <citation type="submission" date="2025-08" db="UniProtKB">
        <authorList>
            <consortium name="RefSeq"/>
        </authorList>
    </citation>
    <scope>IDENTIFICATION</scope>
</reference>
<sequence length="200" mass="21338">MIVGLTGGIGSGKSFAADCFARLGAGVIDTDLIAHALTRPDGAAMPAIVAAFGDWARAADGALDRAAMRARVFERPAERARLEAILHPMIGAEVERAAAAIADRHPYLVFVIPLLVEGGRWRDRIDRILVVDCPEDEQLSRVIARNGLAEAQVRAILAAQATRAARLAVADDVLDNAGPNPALEHEIATLHQRYLKLARG</sequence>
<keyword evidence="7" id="KW-1185">Reference proteome</keyword>
<dbReference type="PROSITE" id="PS51219">
    <property type="entry name" value="DPCK"/>
    <property type="match status" value="1"/>
</dbReference>
<evidence type="ECO:0000256" key="4">
    <source>
        <dbReference type="ARBA" id="ARBA00022993"/>
    </source>
</evidence>
<keyword evidence="5" id="KW-0808">Transferase</keyword>
<keyword evidence="5 8" id="KW-0418">Kinase</keyword>
<protein>
    <recommendedName>
        <fullName evidence="5 6">Dephospho-CoA kinase</fullName>
        <ecNumber evidence="5 6">2.7.1.24</ecNumber>
    </recommendedName>
    <alternativeName>
        <fullName evidence="5">Dephosphocoenzyme A kinase</fullName>
    </alternativeName>
</protein>